<dbReference type="PANTHER" id="PTHR21261">
    <property type="entry name" value="BEAT PROTEIN"/>
    <property type="match status" value="1"/>
</dbReference>
<organism evidence="3 4">
    <name type="scientific">Meganyctiphanes norvegica</name>
    <name type="common">Northern krill</name>
    <name type="synonym">Thysanopoda norvegica</name>
    <dbReference type="NCBI Taxonomy" id="48144"/>
    <lineage>
        <taxon>Eukaryota</taxon>
        <taxon>Metazoa</taxon>
        <taxon>Ecdysozoa</taxon>
        <taxon>Arthropoda</taxon>
        <taxon>Crustacea</taxon>
        <taxon>Multicrustacea</taxon>
        <taxon>Malacostraca</taxon>
        <taxon>Eumalacostraca</taxon>
        <taxon>Eucarida</taxon>
        <taxon>Euphausiacea</taxon>
        <taxon>Euphausiidae</taxon>
        <taxon>Meganyctiphanes</taxon>
    </lineage>
</organism>
<protein>
    <recommendedName>
        <fullName evidence="2">Ig-like domain-containing protein</fullName>
    </recommendedName>
</protein>
<dbReference type="PROSITE" id="PS50835">
    <property type="entry name" value="IG_LIKE"/>
    <property type="match status" value="1"/>
</dbReference>
<proteinExistence type="predicted"/>
<gene>
    <name evidence="3" type="ORF">MNOR_LOCUS36329</name>
</gene>
<keyword evidence="4" id="KW-1185">Reference proteome</keyword>
<comment type="caution">
    <text evidence="3">The sequence shown here is derived from an EMBL/GenBank/DDBJ whole genome shotgun (WGS) entry which is preliminary data.</text>
</comment>
<dbReference type="InterPro" id="IPR013783">
    <property type="entry name" value="Ig-like_fold"/>
</dbReference>
<dbReference type="InterPro" id="IPR007110">
    <property type="entry name" value="Ig-like_dom"/>
</dbReference>
<keyword evidence="1" id="KW-1133">Transmembrane helix</keyword>
<evidence type="ECO:0000259" key="2">
    <source>
        <dbReference type="PROSITE" id="PS50835"/>
    </source>
</evidence>
<dbReference type="AlphaFoldDB" id="A0AAV2SHX4"/>
<dbReference type="EMBL" id="CAXKWB010065450">
    <property type="protein sequence ID" value="CAL4188913.1"/>
    <property type="molecule type" value="Genomic_DNA"/>
</dbReference>
<sequence length="224" mass="25396">RWYKDGDQLYSWIQLPQMPPMKRSHPIPGITVDMSKCDERRVTLKAVNRSSEGIYRCEVMASAPTFQTSDAEAQLIVAELPDGVRLVGLQPHYRVGEKLNISCIVYDARPTATIQFYINDKLIRSQPGSNYVVHVPAEQGTSPGLYTSRSNLVYPLGRMNQPEVMVACKALIHNLEVWGKEAVKVRPMHQPLLSFFNTGVMMRAWRPVVPLLLMMLILCSHLFN</sequence>
<evidence type="ECO:0000313" key="3">
    <source>
        <dbReference type="EMBL" id="CAL4188913.1"/>
    </source>
</evidence>
<evidence type="ECO:0000313" key="4">
    <source>
        <dbReference type="Proteomes" id="UP001497623"/>
    </source>
</evidence>
<dbReference type="SUPFAM" id="SSF48726">
    <property type="entry name" value="Immunoglobulin"/>
    <property type="match status" value="2"/>
</dbReference>
<dbReference type="Proteomes" id="UP001497623">
    <property type="component" value="Unassembled WGS sequence"/>
</dbReference>
<feature type="domain" description="Ig-like" evidence="2">
    <location>
        <begin position="1"/>
        <end position="67"/>
    </location>
</feature>
<name>A0AAV2SHX4_MEGNR</name>
<accession>A0AAV2SHX4</accession>
<evidence type="ECO:0000256" key="1">
    <source>
        <dbReference type="SAM" id="Phobius"/>
    </source>
</evidence>
<dbReference type="Gene3D" id="2.60.40.10">
    <property type="entry name" value="Immunoglobulins"/>
    <property type="match status" value="2"/>
</dbReference>
<dbReference type="PANTHER" id="PTHR21261:SF15">
    <property type="entry name" value="BEATEN PATH IIIA, ISOFORM D-RELATED"/>
    <property type="match status" value="1"/>
</dbReference>
<reference evidence="3 4" key="1">
    <citation type="submission" date="2024-05" db="EMBL/GenBank/DDBJ databases">
        <authorList>
            <person name="Wallberg A."/>
        </authorList>
    </citation>
    <scope>NUCLEOTIDE SEQUENCE [LARGE SCALE GENOMIC DNA]</scope>
</reference>
<dbReference type="InterPro" id="IPR036179">
    <property type="entry name" value="Ig-like_dom_sf"/>
</dbReference>
<keyword evidence="1" id="KW-0472">Membrane</keyword>
<keyword evidence="1" id="KW-0812">Transmembrane</keyword>
<feature type="transmembrane region" description="Helical" evidence="1">
    <location>
        <begin position="204"/>
        <end position="223"/>
    </location>
</feature>
<feature type="non-terminal residue" evidence="3">
    <location>
        <position position="1"/>
    </location>
</feature>